<evidence type="ECO:0000259" key="2">
    <source>
        <dbReference type="PROSITE" id="PS51698"/>
    </source>
</evidence>
<feature type="region of interest" description="Disordered" evidence="1">
    <location>
        <begin position="1"/>
        <end position="29"/>
    </location>
</feature>
<keyword evidence="4" id="KW-1185">Reference proteome</keyword>
<dbReference type="GO" id="GO:0016567">
    <property type="term" value="P:protein ubiquitination"/>
    <property type="evidence" value="ECO:0007669"/>
    <property type="project" value="UniProtKB-UniPathway"/>
</dbReference>
<feature type="region of interest" description="Disordered" evidence="1">
    <location>
        <begin position="676"/>
        <end position="790"/>
    </location>
</feature>
<feature type="compositionally biased region" description="Low complexity" evidence="1">
    <location>
        <begin position="471"/>
        <end position="491"/>
    </location>
</feature>
<dbReference type="PANTHER" id="PTHR22849:SF134">
    <property type="entry name" value="U-BOX DOMAIN-CONTAINING PROTEIN"/>
    <property type="match status" value="1"/>
</dbReference>
<dbReference type="SMART" id="SM00504">
    <property type="entry name" value="Ubox"/>
    <property type="match status" value="1"/>
</dbReference>
<feature type="region of interest" description="Disordered" evidence="1">
    <location>
        <begin position="448"/>
        <end position="504"/>
    </location>
</feature>
<dbReference type="GO" id="GO:0061630">
    <property type="term" value="F:ubiquitin protein ligase activity"/>
    <property type="evidence" value="ECO:0007669"/>
    <property type="project" value="InterPro"/>
</dbReference>
<dbReference type="InterPro" id="IPR045185">
    <property type="entry name" value="PUB22/23/24-like"/>
</dbReference>
<feature type="compositionally biased region" description="Gly residues" evidence="1">
    <location>
        <begin position="492"/>
        <end position="502"/>
    </location>
</feature>
<evidence type="ECO:0000313" key="3">
    <source>
        <dbReference type="EMBL" id="GBF99252.1"/>
    </source>
</evidence>
<feature type="compositionally biased region" description="Basic residues" evidence="1">
    <location>
        <begin position="456"/>
        <end position="467"/>
    </location>
</feature>
<dbReference type="Proteomes" id="UP000247498">
    <property type="component" value="Unassembled WGS sequence"/>
</dbReference>
<feature type="compositionally biased region" description="Low complexity" evidence="1">
    <location>
        <begin position="182"/>
        <end position="201"/>
    </location>
</feature>
<evidence type="ECO:0000313" key="4">
    <source>
        <dbReference type="Proteomes" id="UP000247498"/>
    </source>
</evidence>
<reference evidence="3 4" key="1">
    <citation type="journal article" date="2018" name="Sci. Rep.">
        <title>Raphidocelis subcapitata (=Pseudokirchneriella subcapitata) provides an insight into genome evolution and environmental adaptations in the Sphaeropleales.</title>
        <authorList>
            <person name="Suzuki S."/>
            <person name="Yamaguchi H."/>
            <person name="Nakajima N."/>
            <person name="Kawachi M."/>
        </authorList>
    </citation>
    <scope>NUCLEOTIDE SEQUENCE [LARGE SCALE GENOMIC DNA]</scope>
    <source>
        <strain evidence="3 4">NIES-35</strain>
    </source>
</reference>
<dbReference type="InterPro" id="IPR013083">
    <property type="entry name" value="Znf_RING/FYVE/PHD"/>
</dbReference>
<feature type="compositionally biased region" description="Low complexity" evidence="1">
    <location>
        <begin position="159"/>
        <end position="175"/>
    </location>
</feature>
<dbReference type="InterPro" id="IPR003613">
    <property type="entry name" value="Ubox_domain"/>
</dbReference>
<evidence type="ECO:0000256" key="1">
    <source>
        <dbReference type="SAM" id="MobiDB-lite"/>
    </source>
</evidence>
<feature type="region of interest" description="Disordered" evidence="1">
    <location>
        <begin position="145"/>
        <end position="205"/>
    </location>
</feature>
<name>A0A2V0PJR2_9CHLO</name>
<feature type="compositionally biased region" description="Low complexity" evidence="1">
    <location>
        <begin position="745"/>
        <end position="765"/>
    </location>
</feature>
<feature type="region of interest" description="Disordered" evidence="1">
    <location>
        <begin position="551"/>
        <end position="574"/>
    </location>
</feature>
<feature type="domain" description="U-box" evidence="2">
    <location>
        <begin position="573"/>
        <end position="646"/>
    </location>
</feature>
<dbReference type="OrthoDB" id="10064100at2759"/>
<dbReference type="Pfam" id="PF04564">
    <property type="entry name" value="U-box"/>
    <property type="match status" value="1"/>
</dbReference>
<dbReference type="InParanoid" id="A0A2V0PJR2"/>
<dbReference type="SUPFAM" id="SSF57850">
    <property type="entry name" value="RING/U-box"/>
    <property type="match status" value="1"/>
</dbReference>
<dbReference type="AlphaFoldDB" id="A0A2V0PJR2"/>
<accession>A0A2V0PJR2</accession>
<dbReference type="PANTHER" id="PTHR22849">
    <property type="entry name" value="WDSAM1 PROTEIN"/>
    <property type="match status" value="1"/>
</dbReference>
<protein>
    <recommendedName>
        <fullName evidence="2">U-box domain-containing protein</fullName>
    </recommendedName>
</protein>
<dbReference type="PROSITE" id="PS51698">
    <property type="entry name" value="U_BOX"/>
    <property type="match status" value="1"/>
</dbReference>
<feature type="region of interest" description="Disordered" evidence="1">
    <location>
        <begin position="244"/>
        <end position="263"/>
    </location>
</feature>
<dbReference type="UniPathway" id="UPA00143"/>
<dbReference type="EMBL" id="BDRX01000151">
    <property type="protein sequence ID" value="GBF99252.1"/>
    <property type="molecule type" value="Genomic_DNA"/>
</dbReference>
<feature type="compositionally biased region" description="Gly residues" evidence="1">
    <location>
        <begin position="246"/>
        <end position="263"/>
    </location>
</feature>
<comment type="caution">
    <text evidence="3">The sequence shown here is derived from an EMBL/GenBank/DDBJ whole genome shotgun (WGS) entry which is preliminary data.</text>
</comment>
<dbReference type="Gene3D" id="3.30.40.10">
    <property type="entry name" value="Zinc/RING finger domain, C3HC4 (zinc finger)"/>
    <property type="match status" value="1"/>
</dbReference>
<proteinExistence type="predicted"/>
<feature type="compositionally biased region" description="Low complexity" evidence="1">
    <location>
        <begin position="690"/>
        <end position="700"/>
    </location>
</feature>
<organism evidence="3 4">
    <name type="scientific">Raphidocelis subcapitata</name>
    <dbReference type="NCBI Taxonomy" id="307507"/>
    <lineage>
        <taxon>Eukaryota</taxon>
        <taxon>Viridiplantae</taxon>
        <taxon>Chlorophyta</taxon>
        <taxon>core chlorophytes</taxon>
        <taxon>Chlorophyceae</taxon>
        <taxon>CS clade</taxon>
        <taxon>Sphaeropleales</taxon>
        <taxon>Selenastraceae</taxon>
        <taxon>Raphidocelis</taxon>
    </lineage>
</organism>
<feature type="compositionally biased region" description="Pro residues" evidence="1">
    <location>
        <begin position="723"/>
        <end position="734"/>
    </location>
</feature>
<gene>
    <name evidence="3" type="ORF">Rsub_11777</name>
</gene>
<dbReference type="CDD" id="cd16655">
    <property type="entry name" value="RING-Ubox_WDSUB1-like"/>
    <property type="match status" value="1"/>
</dbReference>
<sequence length="790" mass="80148">MGARRGAESASLGPPPTAAAAMGRQRRWRSRPRRLRAPLPLLLALLQLAALLAGAAAAAAPAPVITAADAPPAPTCGAVAAELWRRHRLALPLGLQPDGGGHLCRGTLAARARPPGAAGAWLDWNVTVALHLGLAAERGSEAWEAARQCATAPHREQQQQEQQGQGQEGQQQPEQGLPPSPAAQRRQQQWHPQWQPQAPRPSVAALAADNPSAGGIYLNNLLCMPRLTLLWHWLTGEWRSALAAASGGGSSGGGGDAVGGGGGADGPHEGWEAVQSELSMLQTLQRLASSPPAGPASAAPRNASSGGVARIVSPPFGGGQWEWARFWAFLVAAPGVLVALQVAEACPHEPWFVVHVAWLGFLRAFAEAHALYVALFTDLSSAEQLDRLVLSHVVPAVIHLVLAALQAMFAPLMPHALLVGLFWLRCVVVPALDLYAIHTSWLPDWAGGSERGSMDRRRRRHRHHQNLRPHQAQALQAALATGGGAPQQARPAGGGGSDGGGAAAPALQPAGAAASGGGALAASGGGGAGGGGGGAAPLAAAGAGPAAAAVSSSRPVHWPPPLPIPRELDDAPDAPEAFRCPITLALMREPTQATSGITYERTAIMQWLEGSRFDPVTHAPLRRRHLSPNLTLRVLMEPWLRDQTDELRARGAGGGAEPAAAATTDAATAGAASASAAAGARDSSDDEPPARAGAAACAAEQQEEARPEQAAAAAGGGERGPAAGPPGVPAPSAPLFPRAPRAHRSSAGSSSSAGAPGEADAPGHPAAGGAGPAAAAQREGGCLGSGPVPL</sequence>